<dbReference type="PANTHER" id="PTHR45774">
    <property type="entry name" value="BTB/POZ DOMAIN-CONTAINING"/>
    <property type="match status" value="1"/>
</dbReference>
<organism evidence="3 4">
    <name type="scientific">Globodera rostochiensis</name>
    <name type="common">Golden nematode worm</name>
    <name type="synonym">Heterodera rostochiensis</name>
    <dbReference type="NCBI Taxonomy" id="31243"/>
    <lineage>
        <taxon>Eukaryota</taxon>
        <taxon>Metazoa</taxon>
        <taxon>Ecdysozoa</taxon>
        <taxon>Nematoda</taxon>
        <taxon>Chromadorea</taxon>
        <taxon>Rhabditida</taxon>
        <taxon>Tylenchina</taxon>
        <taxon>Tylenchomorpha</taxon>
        <taxon>Tylenchoidea</taxon>
        <taxon>Heteroderidae</taxon>
        <taxon>Heteroderinae</taxon>
        <taxon>Globodera</taxon>
    </lineage>
</organism>
<evidence type="ECO:0000313" key="3">
    <source>
        <dbReference type="Proteomes" id="UP000887572"/>
    </source>
</evidence>
<dbReference type="Pfam" id="PF07707">
    <property type="entry name" value="BACK"/>
    <property type="match status" value="1"/>
</dbReference>
<feature type="domain" description="MATH" evidence="2">
    <location>
        <begin position="309"/>
        <end position="440"/>
    </location>
</feature>
<reference evidence="4" key="1">
    <citation type="submission" date="2022-11" db="UniProtKB">
        <authorList>
            <consortium name="WormBaseParasite"/>
        </authorList>
    </citation>
    <scope>IDENTIFICATION</scope>
</reference>
<dbReference type="GO" id="GO:0005829">
    <property type="term" value="C:cytosol"/>
    <property type="evidence" value="ECO:0007669"/>
    <property type="project" value="TreeGrafter"/>
</dbReference>
<dbReference type="PROSITE" id="PS50097">
    <property type="entry name" value="BTB"/>
    <property type="match status" value="1"/>
</dbReference>
<dbReference type="GO" id="GO:0022008">
    <property type="term" value="P:neurogenesis"/>
    <property type="evidence" value="ECO:0007669"/>
    <property type="project" value="TreeGrafter"/>
</dbReference>
<dbReference type="Pfam" id="PF00651">
    <property type="entry name" value="BTB"/>
    <property type="match status" value="1"/>
</dbReference>
<dbReference type="SUPFAM" id="SSF54695">
    <property type="entry name" value="POZ domain"/>
    <property type="match status" value="1"/>
</dbReference>
<name>A0A914HNM2_GLORO</name>
<accession>A0A914HNM2</accession>
<dbReference type="InterPro" id="IPR008974">
    <property type="entry name" value="TRAF-like"/>
</dbReference>
<dbReference type="Pfam" id="PF22486">
    <property type="entry name" value="MATH_2"/>
    <property type="match status" value="1"/>
</dbReference>
<dbReference type="Gene3D" id="1.25.40.420">
    <property type="match status" value="1"/>
</dbReference>
<dbReference type="InterPro" id="IPR000210">
    <property type="entry name" value="BTB/POZ_dom"/>
</dbReference>
<dbReference type="AlphaFoldDB" id="A0A914HNM2"/>
<evidence type="ECO:0000313" key="4">
    <source>
        <dbReference type="WBParaSite" id="Gr19_v10_g2462.t2"/>
    </source>
</evidence>
<dbReference type="InterPro" id="IPR011333">
    <property type="entry name" value="SKP1/BTB/POZ_sf"/>
</dbReference>
<sequence length="500" mass="56934">MNHAQQNIVPKANSSLERMKHLLVTGDRADVYFLVGEGDEKELLPAHKAILEKASDVFEAMFRFDEENAKAAAAETAPPAEEIKPVVITDVKVDAFKAMLAFIYADDLSGLNGNNAISVLQAANKYNLPGLVKACVAFPTPELRNVFVALAEARFLGEKNYLNYQFLLFWDFARRCLDYIDENAATLIPSKAFLQIDQQLLCEILDRDQLRVSEIAIWNAALGWADEKCRQNGEECSAENRLKMLGPAFFKIRFPLIPQKDFIDNIVSCGLLTSDELDSILQHYVHPNSVLLERYPLQFPTKQRSMPVKGTILLKIEKVSEFAREDGTKRRYSEPIYIRGLPWKIVTYSTVSEQKYLAFFLQCNGENTDANWSCAVSATLRIVSQKEGKTDHTRGSKRLIYNSKKKSWGLSLFISFEKLMDRNNGLYDEENDTVILEVEMTAEEPEVPLLSKIWRRFGPLELIAIKNIDCQMAEEQRHLINKRAAERRALLMGMVQQQHL</sequence>
<dbReference type="InterPro" id="IPR011705">
    <property type="entry name" value="BACK"/>
</dbReference>
<dbReference type="PROSITE" id="PS50144">
    <property type="entry name" value="MATH"/>
    <property type="match status" value="1"/>
</dbReference>
<dbReference type="SMART" id="SM00225">
    <property type="entry name" value="BTB"/>
    <property type="match status" value="1"/>
</dbReference>
<evidence type="ECO:0000259" key="2">
    <source>
        <dbReference type="PROSITE" id="PS50144"/>
    </source>
</evidence>
<protein>
    <submittedName>
        <fullName evidence="4">BTB/POZ domain-containing protein</fullName>
    </submittedName>
</protein>
<dbReference type="Gene3D" id="3.30.710.10">
    <property type="entry name" value="Potassium Channel Kv1.1, Chain A"/>
    <property type="match status" value="1"/>
</dbReference>
<dbReference type="InterPro" id="IPR002083">
    <property type="entry name" value="MATH/TRAF_dom"/>
</dbReference>
<dbReference type="SUPFAM" id="SSF49599">
    <property type="entry name" value="TRAF domain-like"/>
    <property type="match status" value="1"/>
</dbReference>
<proteinExistence type="predicted"/>
<dbReference type="SMART" id="SM00061">
    <property type="entry name" value="MATH"/>
    <property type="match status" value="1"/>
</dbReference>
<dbReference type="PANTHER" id="PTHR45774:SF3">
    <property type="entry name" value="BTB (POZ) DOMAIN-CONTAINING 2B-RELATED"/>
    <property type="match status" value="1"/>
</dbReference>
<feature type="domain" description="BTB" evidence="1">
    <location>
        <begin position="29"/>
        <end position="109"/>
    </location>
</feature>
<dbReference type="Gene3D" id="2.60.210.10">
    <property type="entry name" value="Apoptosis, Tumor Necrosis Factor Receptor Associated Protein 2, Chain A"/>
    <property type="match status" value="1"/>
</dbReference>
<evidence type="ECO:0000259" key="1">
    <source>
        <dbReference type="PROSITE" id="PS50097"/>
    </source>
</evidence>
<dbReference type="WBParaSite" id="Gr19_v10_g2462.t2">
    <property type="protein sequence ID" value="Gr19_v10_g2462.t2"/>
    <property type="gene ID" value="Gr19_v10_g2462"/>
</dbReference>
<keyword evidence="3" id="KW-1185">Reference proteome</keyword>
<dbReference type="SMART" id="SM00875">
    <property type="entry name" value="BACK"/>
    <property type="match status" value="1"/>
</dbReference>
<dbReference type="Proteomes" id="UP000887572">
    <property type="component" value="Unplaced"/>
</dbReference>